<name>A0A7Y9J083_9ACTN</name>
<dbReference type="EMBL" id="JACCBB010000001">
    <property type="protein sequence ID" value="NYD22117.1"/>
    <property type="molecule type" value="Genomic_DNA"/>
</dbReference>
<gene>
    <name evidence="2" type="ORF">BJ968_001657</name>
</gene>
<feature type="region of interest" description="Disordered" evidence="1">
    <location>
        <begin position="1"/>
        <end position="30"/>
    </location>
</feature>
<keyword evidence="3" id="KW-1185">Reference proteome</keyword>
<sequence>MSSTAVPVAGGGDRRAAQGGRMTLDAIPAPAGRPRETLEQCWRRLQDQGSGWTLDLLEVLEPYVLGRPHDSRDIARFRDLPWTAAARLLQRLPREELADKQNGAPSLGSVLVAAVGHPGEVEVHGYLVPPSRADERITAEGIVVYDHPELDEFRLVGPEEPCDGTGCEHEAFWSSVQASFGLDDADHAPQVVLPRTCRRTGRPGWYLWWD</sequence>
<protein>
    <submittedName>
        <fullName evidence="2">Uncharacterized protein</fullName>
    </submittedName>
</protein>
<evidence type="ECO:0000313" key="2">
    <source>
        <dbReference type="EMBL" id="NYD22117.1"/>
    </source>
</evidence>
<accession>A0A7Y9J083</accession>
<organism evidence="2 3">
    <name type="scientific">Kineococcus aurantiacus</name>
    <dbReference type="NCBI Taxonomy" id="37633"/>
    <lineage>
        <taxon>Bacteria</taxon>
        <taxon>Bacillati</taxon>
        <taxon>Actinomycetota</taxon>
        <taxon>Actinomycetes</taxon>
        <taxon>Kineosporiales</taxon>
        <taxon>Kineosporiaceae</taxon>
        <taxon>Kineococcus</taxon>
    </lineage>
</organism>
<comment type="caution">
    <text evidence="2">The sequence shown here is derived from an EMBL/GenBank/DDBJ whole genome shotgun (WGS) entry which is preliminary data.</text>
</comment>
<dbReference type="RefSeq" id="WP_179750868.1">
    <property type="nucleotide sequence ID" value="NZ_BAAAGN010000005.1"/>
</dbReference>
<dbReference type="Proteomes" id="UP000521922">
    <property type="component" value="Unassembled WGS sequence"/>
</dbReference>
<evidence type="ECO:0000256" key="1">
    <source>
        <dbReference type="SAM" id="MobiDB-lite"/>
    </source>
</evidence>
<dbReference type="AlphaFoldDB" id="A0A7Y9J083"/>
<evidence type="ECO:0000313" key="3">
    <source>
        <dbReference type="Proteomes" id="UP000521922"/>
    </source>
</evidence>
<reference evidence="2 3" key="1">
    <citation type="submission" date="2020-07" db="EMBL/GenBank/DDBJ databases">
        <title>Sequencing the genomes of 1000 actinobacteria strains.</title>
        <authorList>
            <person name="Klenk H.-P."/>
        </authorList>
    </citation>
    <scope>NUCLEOTIDE SEQUENCE [LARGE SCALE GENOMIC DNA]</scope>
    <source>
        <strain evidence="2 3">DSM 7487</strain>
    </source>
</reference>
<proteinExistence type="predicted"/>